<organism evidence="1 2">
    <name type="scientific">Batillaria attramentaria</name>
    <dbReference type="NCBI Taxonomy" id="370345"/>
    <lineage>
        <taxon>Eukaryota</taxon>
        <taxon>Metazoa</taxon>
        <taxon>Spiralia</taxon>
        <taxon>Lophotrochozoa</taxon>
        <taxon>Mollusca</taxon>
        <taxon>Gastropoda</taxon>
        <taxon>Caenogastropoda</taxon>
        <taxon>Sorbeoconcha</taxon>
        <taxon>Cerithioidea</taxon>
        <taxon>Batillariidae</taxon>
        <taxon>Batillaria</taxon>
    </lineage>
</organism>
<dbReference type="EMBL" id="JACVVK020000258">
    <property type="protein sequence ID" value="KAK7481692.1"/>
    <property type="molecule type" value="Genomic_DNA"/>
</dbReference>
<comment type="caution">
    <text evidence="1">The sequence shown here is derived from an EMBL/GenBank/DDBJ whole genome shotgun (WGS) entry which is preliminary data.</text>
</comment>
<sequence length="111" mass="12066">MNTNQPYALTNGEMWNCQLVNRCYEFTKPAGGQIKIRNVVVTDVSIHIPVAIDRTGRVNTGRVNTGRVSTQDECQHETSFTLPVAGFSGGPILTLTPGTCRQPQIIAHPAS</sequence>
<reference evidence="1 2" key="1">
    <citation type="journal article" date="2023" name="Sci. Data">
        <title>Genome assembly of the Korean intertidal mud-creeper Batillaria attramentaria.</title>
        <authorList>
            <person name="Patra A.K."/>
            <person name="Ho P.T."/>
            <person name="Jun S."/>
            <person name="Lee S.J."/>
            <person name="Kim Y."/>
            <person name="Won Y.J."/>
        </authorList>
    </citation>
    <scope>NUCLEOTIDE SEQUENCE [LARGE SCALE GENOMIC DNA]</scope>
    <source>
        <strain evidence="1">Wonlab-2016</strain>
    </source>
</reference>
<evidence type="ECO:0000313" key="2">
    <source>
        <dbReference type="Proteomes" id="UP001519460"/>
    </source>
</evidence>
<keyword evidence="2" id="KW-1185">Reference proteome</keyword>
<name>A0ABD0K3L5_9CAEN</name>
<proteinExistence type="predicted"/>
<dbReference type="Proteomes" id="UP001519460">
    <property type="component" value="Unassembled WGS sequence"/>
</dbReference>
<gene>
    <name evidence="1" type="ORF">BaRGS_00027065</name>
</gene>
<dbReference type="AlphaFoldDB" id="A0ABD0K3L5"/>
<accession>A0ABD0K3L5</accession>
<evidence type="ECO:0000313" key="1">
    <source>
        <dbReference type="EMBL" id="KAK7481692.1"/>
    </source>
</evidence>
<protein>
    <submittedName>
        <fullName evidence="1">Uncharacterized protein</fullName>
    </submittedName>
</protein>